<dbReference type="Proteomes" id="UP001292094">
    <property type="component" value="Unassembled WGS sequence"/>
</dbReference>
<evidence type="ECO:0000313" key="2">
    <source>
        <dbReference type="EMBL" id="KAK4304342.1"/>
    </source>
</evidence>
<sequence length="125" mass="13008">MRNTVKQAEQVREEGRGGEQSPGVFLMEDSGSSMLLAHAAEEVEGVEGEVEGGEREVEGGEGEVEGEVEGGEGEVEGVEGEVEGVEGEVEGGEGEMAGEEECMVGCHTLHGQGCKASRWGQVVQS</sequence>
<comment type="caution">
    <text evidence="2">The sequence shown here is derived from an EMBL/GenBank/DDBJ whole genome shotgun (WGS) entry which is preliminary data.</text>
</comment>
<dbReference type="EMBL" id="JAWZYT010002443">
    <property type="protein sequence ID" value="KAK4304342.1"/>
    <property type="molecule type" value="Genomic_DNA"/>
</dbReference>
<protein>
    <submittedName>
        <fullName evidence="2">Uncharacterized protein</fullName>
    </submittedName>
</protein>
<dbReference type="AlphaFoldDB" id="A0AAE1PBV7"/>
<proteinExistence type="predicted"/>
<keyword evidence="3" id="KW-1185">Reference proteome</keyword>
<evidence type="ECO:0000256" key="1">
    <source>
        <dbReference type="SAM" id="MobiDB-lite"/>
    </source>
</evidence>
<name>A0AAE1PBV7_9EUCA</name>
<evidence type="ECO:0000313" key="3">
    <source>
        <dbReference type="Proteomes" id="UP001292094"/>
    </source>
</evidence>
<feature type="region of interest" description="Disordered" evidence="1">
    <location>
        <begin position="1"/>
        <end position="80"/>
    </location>
</feature>
<feature type="compositionally biased region" description="Acidic residues" evidence="1">
    <location>
        <begin position="42"/>
        <end position="51"/>
    </location>
</feature>
<gene>
    <name evidence="2" type="ORF">Pmani_023708</name>
</gene>
<organism evidence="2 3">
    <name type="scientific">Petrolisthes manimaculis</name>
    <dbReference type="NCBI Taxonomy" id="1843537"/>
    <lineage>
        <taxon>Eukaryota</taxon>
        <taxon>Metazoa</taxon>
        <taxon>Ecdysozoa</taxon>
        <taxon>Arthropoda</taxon>
        <taxon>Crustacea</taxon>
        <taxon>Multicrustacea</taxon>
        <taxon>Malacostraca</taxon>
        <taxon>Eumalacostraca</taxon>
        <taxon>Eucarida</taxon>
        <taxon>Decapoda</taxon>
        <taxon>Pleocyemata</taxon>
        <taxon>Anomura</taxon>
        <taxon>Galatheoidea</taxon>
        <taxon>Porcellanidae</taxon>
        <taxon>Petrolisthes</taxon>
    </lineage>
</organism>
<feature type="compositionally biased region" description="Acidic residues" evidence="1">
    <location>
        <begin position="59"/>
        <end position="80"/>
    </location>
</feature>
<accession>A0AAE1PBV7</accession>
<reference evidence="2" key="1">
    <citation type="submission" date="2023-11" db="EMBL/GenBank/DDBJ databases">
        <title>Genome assemblies of two species of porcelain crab, Petrolisthes cinctipes and Petrolisthes manimaculis (Anomura: Porcellanidae).</title>
        <authorList>
            <person name="Angst P."/>
        </authorList>
    </citation>
    <scope>NUCLEOTIDE SEQUENCE</scope>
    <source>
        <strain evidence="2">PB745_02</strain>
        <tissue evidence="2">Gill</tissue>
    </source>
</reference>